<dbReference type="NCBIfam" id="TIGR01643">
    <property type="entry name" value="YD_repeat_2x"/>
    <property type="match status" value="6"/>
</dbReference>
<dbReference type="RefSeq" id="WP_072307248.1">
    <property type="nucleotide sequence ID" value="NZ_FMIQ01000005.1"/>
</dbReference>
<protein>
    <submittedName>
        <fullName evidence="5">RHS repeat-associated core domain-containing protein</fullName>
    </submittedName>
</protein>
<organism evidence="5 6">
    <name type="scientific">Hafnia alvei</name>
    <dbReference type="NCBI Taxonomy" id="569"/>
    <lineage>
        <taxon>Bacteria</taxon>
        <taxon>Pseudomonadati</taxon>
        <taxon>Pseudomonadota</taxon>
        <taxon>Gammaproteobacteria</taxon>
        <taxon>Enterobacterales</taxon>
        <taxon>Hafniaceae</taxon>
        <taxon>Hafnia</taxon>
    </lineage>
</organism>
<feature type="domain" description="Teneurin-like YD-shell" evidence="4">
    <location>
        <begin position="571"/>
        <end position="737"/>
    </location>
</feature>
<dbReference type="SUPFAM" id="SSF69304">
    <property type="entry name" value="Tricorn protease N-terminal domain"/>
    <property type="match status" value="1"/>
</dbReference>
<dbReference type="STRING" id="569.A6V27_17595"/>
<reference evidence="5 6" key="1">
    <citation type="submission" date="2016-09" db="EMBL/GenBank/DDBJ databases">
        <authorList>
            <person name="Capua I."/>
            <person name="De Benedictis P."/>
            <person name="Joannis T."/>
            <person name="Lombin L.H."/>
            <person name="Cattoli G."/>
        </authorList>
    </citation>
    <scope>NUCLEOTIDE SEQUENCE [LARGE SCALE GENOMIC DNA]</scope>
    <source>
        <strain evidence="5 6">GB001</strain>
    </source>
</reference>
<evidence type="ECO:0000313" key="5">
    <source>
        <dbReference type="EMBL" id="SCM50831.1"/>
    </source>
</evidence>
<evidence type="ECO:0000256" key="1">
    <source>
        <dbReference type="ARBA" id="ARBA00022737"/>
    </source>
</evidence>
<sequence length="1303" mass="149017">MAKGINAGGKVMKDVKDLLKVMKQAVEESKHLDEIKKLSTASHLKATGHNVKSPERLNNVSLNRDYASTHQIEIEEKVPLGGDGGIGPDGHRSQSSGDTTTDGDPVSMMSGEELLTLADGTLPGWLPFTWQRCYRSSAANSAHDLGFGWRHSLSHSLTFEGEKVIWHDDEHRTTTFPLPHPDAPLVVNVAGAATLSVARLNGNIIANGYTLTFANGQGQYQFYREGDRAKLIGISDAYGNTLTLFYDQQNRLISLSDTAQVRLSFEYSSPTATHISAVHLQQRDRLQQVWNTFRTLMRYEYNSAGELIAATNALGEREHYRYRDDHVITQRQLAGSAEFNWEWSQVDNHLRCIRQFGNFGQLDNRYRWDPEQQQVTVTRMDGSQQVYQHNDDARLIYSKSAGGIEQRWQYNDTGLCVGYTDGLGQVTRYFYNDNGQLVTKAEPGQVMTQYRWLAGHLFEERRGASPHQQVWRYERNPQGDVLKATDPSGLITTFTYYSQGKVATVTEPDGQTQQYGYDALGRRVAESHSGSQRAYTYSGLNSHPETIRSDVGAVTRYQYDALGRMVFCQQDDEKPQRYEYNAYGKVTRFIDEQGQETRYEYAAPLHLLTRKILPNGDTLAYRYDNVHLQVSEIVNAKGEHYQLRYDADGRLCEEIGFDNLKTTYQHDANGHLIEKQEFGNQHNEPPLITAYQRDPKGRLLLKTLPDGHTVTYQYNPQGQLVSVEEGATLLYYEYDTVGRLSAEHQNGHTQRYRYDACGRLVGTQLPDFQWLEYHYQNQQLAEITLNQQPLANFRYNPQQRLSEYHQGNGLINRYGYSPRGQRNLHKIYRGEQPNVALWEQRYRYASQGNLQETAGNEARQYRYDSLNRLSAVDAPNGEPNAYNAETFRWDAAGNPVYGAFRTDAQNVAPGNRLAHYSGKRFEYDRFGNLISESVENHAGLVLVKRFHYDCQHRLVKAEMPDGTVARYTYDAFNRRLSKTVNNVTTLFIWRGHRLAAQMEGDRENYHNYIYRPNSFEPLAMTRHHSFEYDYYQEHRHTDRTLPVKPKPEIYWYQNDHLGTPHCLTDAHGQAVWKSSYLAFGSIKTEANNGAGIDNPLRFAGQYHDRETGLFYNLNRYYDPTMKRYLTQDPVGLAGGLNPYLYVDANPVNWLDPLGLKGMPGSDTTTTGDRSPEPKTRLPRSNGHWEGEPGNGDWYSDLPEVNEVTGGKPIPFKDGRPDFSEWSEAELEVGIDILNGSDKDFGIIYEEMQKRVGFKSKKEVREWLKEHGITPHHYTNEIIQFIPTKLHSNIPHIGSASDMRRGRK</sequence>
<dbReference type="PANTHER" id="PTHR32305">
    <property type="match status" value="1"/>
</dbReference>
<dbReference type="Pfam" id="PF20148">
    <property type="entry name" value="DUF6531"/>
    <property type="match status" value="1"/>
</dbReference>
<evidence type="ECO:0000256" key="2">
    <source>
        <dbReference type="SAM" id="MobiDB-lite"/>
    </source>
</evidence>
<dbReference type="InterPro" id="IPR006530">
    <property type="entry name" value="YD"/>
</dbReference>
<dbReference type="InterPro" id="IPR050708">
    <property type="entry name" value="T6SS_VgrG/RHS"/>
</dbReference>
<dbReference type="InterPro" id="IPR022385">
    <property type="entry name" value="Rhs_assc_core"/>
</dbReference>
<keyword evidence="1" id="KW-0677">Repeat</keyword>
<dbReference type="NCBIfam" id="TIGR03696">
    <property type="entry name" value="Rhs_assc_core"/>
    <property type="match status" value="1"/>
</dbReference>
<dbReference type="Proteomes" id="UP000094844">
    <property type="component" value="Unassembled WGS sequence"/>
</dbReference>
<dbReference type="InterPro" id="IPR056823">
    <property type="entry name" value="TEN-like_YD-shell"/>
</dbReference>
<dbReference type="InterPro" id="IPR031325">
    <property type="entry name" value="RHS_repeat"/>
</dbReference>
<name>A0A1C6YVK4_HAFAL</name>
<proteinExistence type="predicted"/>
<feature type="domain" description="Teneurin-like YD-shell" evidence="4">
    <location>
        <begin position="860"/>
        <end position="1128"/>
    </location>
</feature>
<dbReference type="Pfam" id="PF25023">
    <property type="entry name" value="TEN_YD-shell"/>
    <property type="match status" value="2"/>
</dbReference>
<dbReference type="InterPro" id="IPR045351">
    <property type="entry name" value="DUF6531"/>
</dbReference>
<evidence type="ECO:0000313" key="6">
    <source>
        <dbReference type="Proteomes" id="UP000094844"/>
    </source>
</evidence>
<feature type="region of interest" description="Disordered" evidence="2">
    <location>
        <begin position="72"/>
        <end position="107"/>
    </location>
</feature>
<dbReference type="EMBL" id="FMIQ01000005">
    <property type="protein sequence ID" value="SCM50831.1"/>
    <property type="molecule type" value="Genomic_DNA"/>
</dbReference>
<feature type="compositionally biased region" description="Polar residues" evidence="2">
    <location>
        <begin position="93"/>
        <end position="102"/>
    </location>
</feature>
<evidence type="ECO:0000259" key="4">
    <source>
        <dbReference type="Pfam" id="PF25023"/>
    </source>
</evidence>
<dbReference type="PRINTS" id="PR00394">
    <property type="entry name" value="RHSPROTEIN"/>
</dbReference>
<accession>A0A1C6YVK4</accession>
<dbReference type="Pfam" id="PF05593">
    <property type="entry name" value="RHS_repeat"/>
    <property type="match status" value="2"/>
</dbReference>
<gene>
    <name evidence="5" type="ORF">BN1044_00279</name>
</gene>
<feature type="domain" description="DUF6531" evidence="3">
    <location>
        <begin position="103"/>
        <end position="176"/>
    </location>
</feature>
<feature type="region of interest" description="Disordered" evidence="2">
    <location>
        <begin position="1155"/>
        <end position="1193"/>
    </location>
</feature>
<dbReference type="OrthoDB" id="6043530at2"/>
<dbReference type="PANTHER" id="PTHR32305:SF15">
    <property type="entry name" value="PROTEIN RHSA-RELATED"/>
    <property type="match status" value="1"/>
</dbReference>
<evidence type="ECO:0000259" key="3">
    <source>
        <dbReference type="Pfam" id="PF20148"/>
    </source>
</evidence>
<dbReference type="Gene3D" id="2.180.10.10">
    <property type="entry name" value="RHS repeat-associated core"/>
    <property type="match status" value="4"/>
</dbReference>